<evidence type="ECO:0000259" key="7">
    <source>
        <dbReference type="PROSITE" id="PS50850"/>
    </source>
</evidence>
<dbReference type="PANTHER" id="PTHR23501">
    <property type="entry name" value="MAJOR FACILITATOR SUPERFAMILY"/>
    <property type="match status" value="1"/>
</dbReference>
<dbReference type="InterPro" id="IPR020846">
    <property type="entry name" value="MFS_dom"/>
</dbReference>
<comment type="caution">
    <text evidence="8">The sequence shown here is derived from an EMBL/GenBank/DDBJ whole genome shotgun (WGS) entry which is preliminary data.</text>
</comment>
<proteinExistence type="predicted"/>
<feature type="transmembrane region" description="Helical" evidence="6">
    <location>
        <begin position="359"/>
        <end position="383"/>
    </location>
</feature>
<feature type="transmembrane region" description="Helical" evidence="6">
    <location>
        <begin position="225"/>
        <end position="245"/>
    </location>
</feature>
<evidence type="ECO:0000313" key="9">
    <source>
        <dbReference type="Proteomes" id="UP000612808"/>
    </source>
</evidence>
<evidence type="ECO:0000256" key="4">
    <source>
        <dbReference type="ARBA" id="ARBA00023136"/>
    </source>
</evidence>
<evidence type="ECO:0000256" key="6">
    <source>
        <dbReference type="SAM" id="Phobius"/>
    </source>
</evidence>
<organism evidence="8 9">
    <name type="scientific">Actinocatenispora rupis</name>
    <dbReference type="NCBI Taxonomy" id="519421"/>
    <lineage>
        <taxon>Bacteria</taxon>
        <taxon>Bacillati</taxon>
        <taxon>Actinomycetota</taxon>
        <taxon>Actinomycetes</taxon>
        <taxon>Micromonosporales</taxon>
        <taxon>Micromonosporaceae</taxon>
        <taxon>Actinocatenispora</taxon>
    </lineage>
</organism>
<dbReference type="RefSeq" id="WP_203658189.1">
    <property type="nucleotide sequence ID" value="NZ_BAAAZM010000009.1"/>
</dbReference>
<accession>A0A8J3J0Z3</accession>
<feature type="transmembrane region" description="Helical" evidence="6">
    <location>
        <begin position="44"/>
        <end position="63"/>
    </location>
</feature>
<dbReference type="GO" id="GO:0005886">
    <property type="term" value="C:plasma membrane"/>
    <property type="evidence" value="ECO:0007669"/>
    <property type="project" value="UniProtKB-SubCell"/>
</dbReference>
<dbReference type="GO" id="GO:0022857">
    <property type="term" value="F:transmembrane transporter activity"/>
    <property type="evidence" value="ECO:0007669"/>
    <property type="project" value="InterPro"/>
</dbReference>
<sequence length="489" mass="49552">MNHRRLVAALSGLILAVFVAGLSSTIVANALPAIVRDLHGSAAGYTWIVTSSLLAATASGPVWGKLADRTRRKPLVQAAIALLGLGTALAGFAPDTGVLIALRVVEGVGAGGLVSLAQTLIAALVAPREQGRYMAYFTAAGGVASIGAPPLGGLLVGTPYVGWRACFWVGVPVAALAYVLVRRTLHEPGHARGTGTVDWWGALLIPGGIAALLLWFGVAGPMSGWLSWPSLALLAVSAALVAAAVRVERRGADPIVPPRLVRRPTMVLSLVAWVAVGVPMIAAPVFLARYLQTARGYGPAGSGLLTVPMVLAVVVATAVCGRIVRRTGRCRPPLVVGASLLVAGLALLGTIGASTPLQLVAAGTVLVGLGTGACSQNIVVVALHSLDRRDLGAGTATLTFFHLLGGAAGLSLLGSVYATRTAAATPRAYGSATGTVFAVMAGVAVVALVAVCLLGRTPLPARAPLSGPPPTPARTGRRARVRSRDAGWS</sequence>
<keyword evidence="3 6" id="KW-1133">Transmembrane helix</keyword>
<dbReference type="PANTHER" id="PTHR23501:SF197">
    <property type="entry name" value="COMD"/>
    <property type="match status" value="1"/>
</dbReference>
<feature type="transmembrane region" description="Helical" evidence="6">
    <location>
        <begin position="266"/>
        <end position="288"/>
    </location>
</feature>
<gene>
    <name evidence="8" type="ORF">Aru02nite_30920</name>
</gene>
<feature type="domain" description="Major facilitator superfamily (MFS) profile" evidence="7">
    <location>
        <begin position="9"/>
        <end position="459"/>
    </location>
</feature>
<protein>
    <submittedName>
        <fullName evidence="8">EmrB/QacA family drug resistance transporter</fullName>
    </submittedName>
</protein>
<feature type="transmembrane region" description="Helical" evidence="6">
    <location>
        <begin position="300"/>
        <end position="321"/>
    </location>
</feature>
<dbReference type="Gene3D" id="1.20.1720.10">
    <property type="entry name" value="Multidrug resistance protein D"/>
    <property type="match status" value="1"/>
</dbReference>
<name>A0A8J3J0Z3_9ACTN</name>
<dbReference type="EMBL" id="BOMB01000017">
    <property type="protein sequence ID" value="GID12203.1"/>
    <property type="molecule type" value="Genomic_DNA"/>
</dbReference>
<feature type="transmembrane region" description="Helical" evidence="6">
    <location>
        <begin position="100"/>
        <end position="126"/>
    </location>
</feature>
<dbReference type="AlphaFoldDB" id="A0A8J3J0Z3"/>
<keyword evidence="4 6" id="KW-0472">Membrane</keyword>
<feature type="transmembrane region" description="Helical" evidence="6">
    <location>
        <begin position="133"/>
        <end position="155"/>
    </location>
</feature>
<feature type="transmembrane region" description="Helical" evidence="6">
    <location>
        <begin position="395"/>
        <end position="417"/>
    </location>
</feature>
<feature type="transmembrane region" description="Helical" evidence="6">
    <location>
        <begin position="429"/>
        <end position="454"/>
    </location>
</feature>
<dbReference type="SUPFAM" id="SSF103473">
    <property type="entry name" value="MFS general substrate transporter"/>
    <property type="match status" value="1"/>
</dbReference>
<comment type="subcellular location">
    <subcellularLocation>
        <location evidence="1">Cell membrane</location>
        <topology evidence="1">Multi-pass membrane protein</topology>
    </subcellularLocation>
</comment>
<dbReference type="InterPro" id="IPR036259">
    <property type="entry name" value="MFS_trans_sf"/>
</dbReference>
<evidence type="ECO:0000313" key="8">
    <source>
        <dbReference type="EMBL" id="GID12203.1"/>
    </source>
</evidence>
<evidence type="ECO:0000256" key="1">
    <source>
        <dbReference type="ARBA" id="ARBA00004651"/>
    </source>
</evidence>
<dbReference type="Proteomes" id="UP000612808">
    <property type="component" value="Unassembled WGS sequence"/>
</dbReference>
<dbReference type="PROSITE" id="PS50850">
    <property type="entry name" value="MFS"/>
    <property type="match status" value="1"/>
</dbReference>
<dbReference type="Pfam" id="PF07690">
    <property type="entry name" value="MFS_1"/>
    <property type="match status" value="1"/>
</dbReference>
<evidence type="ECO:0000256" key="3">
    <source>
        <dbReference type="ARBA" id="ARBA00022989"/>
    </source>
</evidence>
<keyword evidence="9" id="KW-1185">Reference proteome</keyword>
<dbReference type="Gene3D" id="1.20.1250.20">
    <property type="entry name" value="MFS general substrate transporter like domains"/>
    <property type="match status" value="1"/>
</dbReference>
<feature type="region of interest" description="Disordered" evidence="5">
    <location>
        <begin position="462"/>
        <end position="489"/>
    </location>
</feature>
<dbReference type="InterPro" id="IPR011701">
    <property type="entry name" value="MFS"/>
</dbReference>
<reference evidence="8" key="1">
    <citation type="submission" date="2021-01" db="EMBL/GenBank/DDBJ databases">
        <title>Whole genome shotgun sequence of Actinocatenispora rupis NBRC 107355.</title>
        <authorList>
            <person name="Komaki H."/>
            <person name="Tamura T."/>
        </authorList>
    </citation>
    <scope>NUCLEOTIDE SEQUENCE</scope>
    <source>
        <strain evidence="8">NBRC 107355</strain>
    </source>
</reference>
<feature type="transmembrane region" description="Helical" evidence="6">
    <location>
        <begin position="75"/>
        <end position="94"/>
    </location>
</feature>
<feature type="transmembrane region" description="Helical" evidence="6">
    <location>
        <begin position="202"/>
        <end position="219"/>
    </location>
</feature>
<feature type="transmembrane region" description="Helical" evidence="6">
    <location>
        <begin position="161"/>
        <end position="181"/>
    </location>
</feature>
<evidence type="ECO:0000256" key="2">
    <source>
        <dbReference type="ARBA" id="ARBA00022692"/>
    </source>
</evidence>
<feature type="transmembrane region" description="Helical" evidence="6">
    <location>
        <begin position="333"/>
        <end position="353"/>
    </location>
</feature>
<keyword evidence="2 6" id="KW-0812">Transmembrane</keyword>
<evidence type="ECO:0000256" key="5">
    <source>
        <dbReference type="SAM" id="MobiDB-lite"/>
    </source>
</evidence>